<dbReference type="Gene3D" id="3.40.50.980">
    <property type="match status" value="2"/>
</dbReference>
<evidence type="ECO:0000256" key="1">
    <source>
        <dbReference type="ARBA" id="ARBA00001957"/>
    </source>
</evidence>
<dbReference type="PROSITE" id="PS00012">
    <property type="entry name" value="PHOSPHOPANTETHEINE"/>
    <property type="match status" value="1"/>
</dbReference>
<gene>
    <name evidence="7" type="ORF">GCM10009802_05590</name>
</gene>
<keyword evidence="3" id="KW-0597">Phosphoprotein</keyword>
<feature type="compositionally biased region" description="Low complexity" evidence="5">
    <location>
        <begin position="1529"/>
        <end position="1542"/>
    </location>
</feature>
<dbReference type="Gene3D" id="3.30.559.30">
    <property type="entry name" value="Nonribosomal peptide synthetase, condensation domain"/>
    <property type="match status" value="1"/>
</dbReference>
<dbReference type="NCBIfam" id="TIGR01733">
    <property type="entry name" value="AA-adenyl-dom"/>
    <property type="match status" value="1"/>
</dbReference>
<dbReference type="InterPro" id="IPR009081">
    <property type="entry name" value="PP-bd_ACP"/>
</dbReference>
<dbReference type="InterPro" id="IPR020806">
    <property type="entry name" value="PKS_PP-bd"/>
</dbReference>
<dbReference type="CDD" id="cd02440">
    <property type="entry name" value="AdoMet_MTases"/>
    <property type="match status" value="1"/>
</dbReference>
<keyword evidence="4" id="KW-0677">Repeat</keyword>
<dbReference type="InterPro" id="IPR023213">
    <property type="entry name" value="CAT-like_dom_sf"/>
</dbReference>
<dbReference type="Gene3D" id="3.40.50.150">
    <property type="entry name" value="Vaccinia Virus protein VP39"/>
    <property type="match status" value="1"/>
</dbReference>
<dbReference type="CDD" id="cd19531">
    <property type="entry name" value="LCL_NRPS-like"/>
    <property type="match status" value="1"/>
</dbReference>
<dbReference type="Proteomes" id="UP001500443">
    <property type="component" value="Unassembled WGS sequence"/>
</dbReference>
<dbReference type="CDD" id="cd12117">
    <property type="entry name" value="A_NRPS_Srf_like"/>
    <property type="match status" value="1"/>
</dbReference>
<feature type="region of interest" description="Disordered" evidence="5">
    <location>
        <begin position="1312"/>
        <end position="1546"/>
    </location>
</feature>
<feature type="compositionally biased region" description="Low complexity" evidence="5">
    <location>
        <begin position="1324"/>
        <end position="1333"/>
    </location>
</feature>
<dbReference type="PANTHER" id="PTHR45527">
    <property type="entry name" value="NONRIBOSOMAL PEPTIDE SYNTHETASE"/>
    <property type="match status" value="1"/>
</dbReference>
<name>A0ABP5J1A5_9ACTN</name>
<organism evidence="7 8">
    <name type="scientific">Streptomyces synnematoformans</name>
    <dbReference type="NCBI Taxonomy" id="415721"/>
    <lineage>
        <taxon>Bacteria</taxon>
        <taxon>Bacillati</taxon>
        <taxon>Actinomycetota</taxon>
        <taxon>Actinomycetes</taxon>
        <taxon>Kitasatosporales</taxon>
        <taxon>Streptomycetaceae</taxon>
        <taxon>Streptomyces</taxon>
    </lineage>
</organism>
<evidence type="ECO:0000313" key="8">
    <source>
        <dbReference type="Proteomes" id="UP001500443"/>
    </source>
</evidence>
<dbReference type="Pfam" id="PF00550">
    <property type="entry name" value="PP-binding"/>
    <property type="match status" value="1"/>
</dbReference>
<dbReference type="Gene3D" id="3.40.50.12780">
    <property type="entry name" value="N-terminal domain of ligase-like"/>
    <property type="match status" value="1"/>
</dbReference>
<dbReference type="SUPFAM" id="SSF47336">
    <property type="entry name" value="ACP-like"/>
    <property type="match status" value="1"/>
</dbReference>
<feature type="compositionally biased region" description="Basic residues" evidence="5">
    <location>
        <begin position="1422"/>
        <end position="1441"/>
    </location>
</feature>
<dbReference type="PROSITE" id="PS50075">
    <property type="entry name" value="CARRIER"/>
    <property type="match status" value="1"/>
</dbReference>
<evidence type="ECO:0000256" key="4">
    <source>
        <dbReference type="ARBA" id="ARBA00022737"/>
    </source>
</evidence>
<accession>A0ABP5J1A5</accession>
<dbReference type="InterPro" id="IPR000873">
    <property type="entry name" value="AMP-dep_synth/lig_dom"/>
</dbReference>
<reference evidence="8" key="1">
    <citation type="journal article" date="2019" name="Int. J. Syst. Evol. Microbiol.">
        <title>The Global Catalogue of Microorganisms (GCM) 10K type strain sequencing project: providing services to taxonomists for standard genome sequencing and annotation.</title>
        <authorList>
            <consortium name="The Broad Institute Genomics Platform"/>
            <consortium name="The Broad Institute Genome Sequencing Center for Infectious Disease"/>
            <person name="Wu L."/>
            <person name="Ma J."/>
        </authorList>
    </citation>
    <scope>NUCLEOTIDE SEQUENCE [LARGE SCALE GENOMIC DNA]</scope>
    <source>
        <strain evidence="8">JCM 15481</strain>
    </source>
</reference>
<dbReference type="InterPro" id="IPR036736">
    <property type="entry name" value="ACP-like_sf"/>
</dbReference>
<dbReference type="InterPro" id="IPR001242">
    <property type="entry name" value="Condensation_dom"/>
</dbReference>
<dbReference type="InterPro" id="IPR029058">
    <property type="entry name" value="AB_hydrolase_fold"/>
</dbReference>
<dbReference type="InterPro" id="IPR020845">
    <property type="entry name" value="AMP-binding_CS"/>
</dbReference>
<dbReference type="InterPro" id="IPR042099">
    <property type="entry name" value="ANL_N_sf"/>
</dbReference>
<dbReference type="EMBL" id="BAAAPF010000005">
    <property type="protein sequence ID" value="GAA2109288.1"/>
    <property type="molecule type" value="Genomic_DNA"/>
</dbReference>
<dbReference type="Pfam" id="PF00501">
    <property type="entry name" value="AMP-binding"/>
    <property type="match status" value="2"/>
</dbReference>
<dbReference type="InterPro" id="IPR029063">
    <property type="entry name" value="SAM-dependent_MTases_sf"/>
</dbReference>
<dbReference type="Gene3D" id="3.30.559.10">
    <property type="entry name" value="Chloramphenicol acetyltransferase-like domain"/>
    <property type="match status" value="1"/>
</dbReference>
<dbReference type="Gene3D" id="2.30.38.10">
    <property type="entry name" value="Luciferase, Domain 3"/>
    <property type="match status" value="1"/>
</dbReference>
<dbReference type="Pfam" id="PF00668">
    <property type="entry name" value="Condensation"/>
    <property type="match status" value="1"/>
</dbReference>
<evidence type="ECO:0000256" key="2">
    <source>
        <dbReference type="ARBA" id="ARBA00022450"/>
    </source>
</evidence>
<dbReference type="InterPro" id="IPR013217">
    <property type="entry name" value="Methyltransf_12"/>
</dbReference>
<evidence type="ECO:0000259" key="6">
    <source>
        <dbReference type="PROSITE" id="PS50075"/>
    </source>
</evidence>
<dbReference type="PROSITE" id="PS00455">
    <property type="entry name" value="AMP_BINDING"/>
    <property type="match status" value="1"/>
</dbReference>
<dbReference type="PANTHER" id="PTHR45527:SF1">
    <property type="entry name" value="FATTY ACID SYNTHASE"/>
    <property type="match status" value="1"/>
</dbReference>
<dbReference type="InterPro" id="IPR045851">
    <property type="entry name" value="AMP-bd_C_sf"/>
</dbReference>
<dbReference type="Pfam" id="PF08242">
    <property type="entry name" value="Methyltransf_12"/>
    <property type="match status" value="1"/>
</dbReference>
<dbReference type="InterPro" id="IPR010071">
    <property type="entry name" value="AA_adenyl_dom"/>
</dbReference>
<feature type="compositionally biased region" description="Low complexity" evidence="5">
    <location>
        <begin position="1345"/>
        <end position="1376"/>
    </location>
</feature>
<dbReference type="SUPFAM" id="SSF52777">
    <property type="entry name" value="CoA-dependent acyltransferases"/>
    <property type="match status" value="2"/>
</dbReference>
<keyword evidence="8" id="KW-1185">Reference proteome</keyword>
<evidence type="ECO:0000256" key="3">
    <source>
        <dbReference type="ARBA" id="ARBA00022553"/>
    </source>
</evidence>
<dbReference type="Gene3D" id="3.40.50.1820">
    <property type="entry name" value="alpha/beta hydrolase"/>
    <property type="match status" value="1"/>
</dbReference>
<comment type="caution">
    <text evidence="7">The sequence shown here is derived from an EMBL/GenBank/DDBJ whole genome shotgun (WGS) entry which is preliminary data.</text>
</comment>
<dbReference type="SUPFAM" id="SSF53335">
    <property type="entry name" value="S-adenosyl-L-methionine-dependent methyltransferases"/>
    <property type="match status" value="1"/>
</dbReference>
<dbReference type="InterPro" id="IPR006162">
    <property type="entry name" value="Ppantetheine_attach_site"/>
</dbReference>
<evidence type="ECO:0000313" key="7">
    <source>
        <dbReference type="EMBL" id="GAA2109288.1"/>
    </source>
</evidence>
<dbReference type="SUPFAM" id="SSF56801">
    <property type="entry name" value="Acetyl-CoA synthetase-like"/>
    <property type="match status" value="2"/>
</dbReference>
<protein>
    <recommendedName>
        <fullName evidence="6">Carrier domain-containing protein</fullName>
    </recommendedName>
</protein>
<comment type="cofactor">
    <cofactor evidence="1">
        <name>pantetheine 4'-phosphate</name>
        <dbReference type="ChEBI" id="CHEBI:47942"/>
    </cofactor>
</comment>
<evidence type="ECO:0000256" key="5">
    <source>
        <dbReference type="SAM" id="MobiDB-lite"/>
    </source>
</evidence>
<dbReference type="Pfam" id="PF13193">
    <property type="entry name" value="AMP-binding_C"/>
    <property type="match status" value="1"/>
</dbReference>
<feature type="domain" description="Carrier" evidence="6">
    <location>
        <begin position="2223"/>
        <end position="2298"/>
    </location>
</feature>
<dbReference type="SMART" id="SM00823">
    <property type="entry name" value="PKS_PP"/>
    <property type="match status" value="1"/>
</dbReference>
<dbReference type="Gene3D" id="3.30.300.30">
    <property type="match status" value="2"/>
</dbReference>
<proteinExistence type="predicted"/>
<sequence length="2309" mass="245086">MRPTPLTAEQRELLDRLVARQALTASTGRIARYAGDRRAMPVSPAQQRIWFFSQMKEQSVFYNVAGAARLRGRLDAELLRRCLGEIVERHEVLRSTYHQVDGVPVQCVNPYRGLDLPLVDLGPLPAGEREEAARRRCAEETGRPFDLEHDLMLRPTLLRLAPDEHLLLMVQHHIATDGWAMNVLIRELGERYSARVEGRDPHLPDLTVQYGDFAVWQREWLDGPEVTEQLDYWRERLADTRLVDVAAGLPRSAELTWQGGSIRYRVEPEVVRRLTALAEAERATPFMALLAAQSLVLSRWSGQDDIIIGSAVAGRRRAQLEHLTGCFVNELVLRMDTSGTPSYRELLRQAREVSLGAYENQDVPFERIVEVITPERDNRARVPLVRHQMGFDNSPRWSARLGDLTFTIEPLSTNTARFDLEVDLEPDDDGGIRGTVYFSTDVFTEDIVRRMLDSLTTVIDAVCEAPDAPVRELPVVGRGELTRLDEISGPADPLPDTTVNALVERRAREHPEDTAVRYGDEVLGRGALDAWANRLSWQLGELGVAAGQPVAVCLPPSPRLLAALLGVLKAGALAVPLDPAAPVRDLNDVLLDCSAAVVLTDGPGPDGLDPLVRAFDMAADLSRWPADRPAAVPEPGQGAFVNYPEVVDGVAKGTVNTHAGVAHRLLRAAAPYRDGADAGTGRGVLTVPRGFDLGPWELLWPLAAGVPLVLPVDRTPEALAATVRSAPVAVLGCATATLHELLGTAPELPALSRVVCAGERPWPALVARLRAAARNCVLQLRSGPAHLAADVLVHTVGDTAEPGGLAQLGAPEPGPGLWVLDEAGLPVPGSVPGELCIGGVPLPGGILGRPRELDRLLAGDPLTAGRRLLRTGLRARVTPDGHVEPLGRGIRIRTHRVEPTDVESVLHAARDVERALVGVHDGAEGPELVAHVALRPDDGRGGEDPGAAFEETYGARAAEDDPALNITGWNSPHTGEYLTGAEMREWADTTFRRVRSLGPSDVLEIGCRTGALLFRLAPRCATYTATDLSAVALRHIREHQDWLATKAEDVSLRQQAADDFDGLPERGFDTVVLNAVTQYFPDAAYLERVLSGALRVLRPGGHVYLGSVRSLPLAEALHLPGRLEALDPDADARRLRRALAARVGQEDELLLDPEYFTGLAGRLDGLAEVYVLPRLGRHRNELSVYCYDVVLRAGAPVAAGAPADTLDWVSDGLTTEALTRYLDAHAPERLLVTSVPDARVHGRLGALAHAGSGPGVTAADVTAALAPRPAAPGGPVDPAAPVAAAEAAGYPALVQYGAAPGSLELLLGAPAGRGGARRTGRGTAGRLRAAPGARRPRRGRPPGGERPAVGRARPPGRGAAAPTTAGPAARPRGAVPPRRRARVRRGPERSGEPGRAARPRPGRRPVGGAPGAEHADRDRGGRHLGRGPRARPGRGPRRLLRAGRALPARLRGHGPRPPAVRDQRAAQPALRVPDHRGGRLLRGRTAGEAPGPGRARDRAHRPVRPAPAPPRGAGPVRTCEGEPPVTDLSGRQSGSQPGSQPRVKPGTELSPALVLAALAAVLHRRTLQETVRVAYRDADREGGLAFEAGEDAGVHGLAADAAEALRDLAAADEYDADTAALADARLEWAVEPERPVRGLTVAAHAGGLAVLPGAGPGALPAREAAYLEGQLHRALLAVRGPEDVALSVLPLLPPGDLAEVMSLAGSGVAPVAPRPVHVLVQEQSERSPDAVAVTCGDESLTYRGLVRAADALAARLRRAGAGPDQVVGVVAGRSVRLVVALLAILKTGAAYAAFEPDLPAQRLRGQLAGTGARTVLAEDGAAASWPDDVTLLPLDSGAGEPGAGPPVCVPVPPAAAAYVSFTSGSTGEPKGICVPHAAVARLVVEPDWAEFRPTDSVLQLAPMAFDASTLEVWAPLVNGGRLVVHPPGPLAVDALAATLVDEGVTVAWMTAGLFHQMVNQQLDAFAGLRHVLAGGDVVSAAHVRRLLGAHPHLLFTNGYGPTENTTFTACWTSREPVAGTSVPLGRPISGTRALVLDPALHPVPVGVPGELYAGGDGLARGYLGRPAATAERFVPDPFAAVPGARLYRTGDLVRRLADGALEFLGRADRQLKIQGYRVEPGEVETVLGGHEDVRQAVVVGQSDGAGGKRLLAYVTAVRPGDDAPAELGRRLREWLRGELPGYLVPWAVLTLPELPLNRNGKVDRAALPAARRAPRALPSEYTAPRTPTEAAVAEEWADLLGVEPVGVDDDFFELGGHSLIAADLLNRLHEQYSVELSARTLYLRPTVAELAGELREQQASAPAPSVPAP</sequence>
<keyword evidence="2" id="KW-0596">Phosphopantetheine</keyword>
<dbReference type="InterPro" id="IPR025110">
    <property type="entry name" value="AMP-bd_C"/>
</dbReference>